<dbReference type="Proteomes" id="UP001414441">
    <property type="component" value="Unassembled WGS sequence"/>
</dbReference>
<protein>
    <submittedName>
        <fullName evidence="5">Pilin</fullName>
    </submittedName>
</protein>
<keyword evidence="3" id="KW-0281">Fimbrium</keyword>
<dbReference type="NCBIfam" id="TIGR02532">
    <property type="entry name" value="IV_pilin_GFxxxE"/>
    <property type="match status" value="1"/>
</dbReference>
<organism evidence="5 6">
    <name type="scientific">Psychrobacter proteolyticus</name>
    <dbReference type="NCBI Taxonomy" id="147825"/>
    <lineage>
        <taxon>Bacteria</taxon>
        <taxon>Pseudomonadati</taxon>
        <taxon>Pseudomonadota</taxon>
        <taxon>Gammaproteobacteria</taxon>
        <taxon>Moraxellales</taxon>
        <taxon>Moraxellaceae</taxon>
        <taxon>Psychrobacter</taxon>
    </lineage>
</organism>
<evidence type="ECO:0000256" key="2">
    <source>
        <dbReference type="ARBA" id="ARBA00022481"/>
    </source>
</evidence>
<name>A0ABV0D3B1_9GAMM</name>
<gene>
    <name evidence="5" type="ORF">ABFV72_03910</name>
</gene>
<feature type="transmembrane region" description="Helical" evidence="4">
    <location>
        <begin position="12"/>
        <end position="31"/>
    </location>
</feature>
<accession>A0ABV0D3B1</accession>
<keyword evidence="4" id="KW-0472">Membrane</keyword>
<dbReference type="SUPFAM" id="SSF54523">
    <property type="entry name" value="Pili subunits"/>
    <property type="match status" value="1"/>
</dbReference>
<dbReference type="Gene3D" id="3.30.700.10">
    <property type="entry name" value="Glycoprotein, Type 4 Pilin"/>
    <property type="match status" value="1"/>
</dbReference>
<reference evidence="5 6" key="1">
    <citation type="submission" date="2024-05" db="EMBL/GenBank/DDBJ databases">
        <title>Genome sequencing of Marine Estuary Bacteria, Pseudoalteromonas distincta strain FA, Psychrobacter proteolyticus strain EA, and Shewanella baltica strain CA.</title>
        <authorList>
            <person name="Dieffenbach S.A."/>
            <person name="Maclea K.S."/>
        </authorList>
    </citation>
    <scope>NUCLEOTIDE SEQUENCE [LARGE SCALE GENOMIC DNA]</scope>
    <source>
        <strain evidence="5 6">EA</strain>
    </source>
</reference>
<evidence type="ECO:0000256" key="3">
    <source>
        <dbReference type="RuleBase" id="RU000389"/>
    </source>
</evidence>
<evidence type="ECO:0000256" key="1">
    <source>
        <dbReference type="ARBA" id="ARBA00005233"/>
    </source>
</evidence>
<dbReference type="EMBL" id="JBDLOB010000002">
    <property type="protein sequence ID" value="MEN8625151.1"/>
    <property type="molecule type" value="Genomic_DNA"/>
</dbReference>
<evidence type="ECO:0000256" key="4">
    <source>
        <dbReference type="SAM" id="Phobius"/>
    </source>
</evidence>
<dbReference type="Pfam" id="PF07963">
    <property type="entry name" value="N_methyl"/>
    <property type="match status" value="1"/>
</dbReference>
<dbReference type="InterPro" id="IPR001082">
    <property type="entry name" value="Pilin"/>
</dbReference>
<sequence>MKIQKGFTLIELMIVVAITGILAAIALPNYISYIGRTQVVEGFTVSAGLRSEIGVYLWENKRFPDANEASVTGNIGKQTNELDGKYIATNGISVTPDIGVITINFDAGNIAGKTLVLTPQMNSLNNQQIVKWSCSGTVDTNKLPLGCQD</sequence>
<keyword evidence="4" id="KW-0812">Transmembrane</keyword>
<dbReference type="InterPro" id="IPR012902">
    <property type="entry name" value="N_methyl_site"/>
</dbReference>
<keyword evidence="6" id="KW-1185">Reference proteome</keyword>
<comment type="similarity">
    <text evidence="1 3">Belongs to the N-Me-Phe pilin family.</text>
</comment>
<dbReference type="PROSITE" id="PS00409">
    <property type="entry name" value="PROKAR_NTER_METHYL"/>
    <property type="match status" value="1"/>
</dbReference>
<proteinExistence type="inferred from homology"/>
<evidence type="ECO:0000313" key="5">
    <source>
        <dbReference type="EMBL" id="MEN8625151.1"/>
    </source>
</evidence>
<comment type="caution">
    <text evidence="5">The sequence shown here is derived from an EMBL/GenBank/DDBJ whole genome shotgun (WGS) entry which is preliminary data.</text>
</comment>
<dbReference type="Pfam" id="PF00114">
    <property type="entry name" value="Pilin"/>
    <property type="match status" value="1"/>
</dbReference>
<keyword evidence="2" id="KW-0488">Methylation</keyword>
<keyword evidence="4" id="KW-1133">Transmembrane helix</keyword>
<dbReference type="InterPro" id="IPR045584">
    <property type="entry name" value="Pilin-like"/>
</dbReference>
<evidence type="ECO:0000313" key="6">
    <source>
        <dbReference type="Proteomes" id="UP001414441"/>
    </source>
</evidence>